<evidence type="ECO:0000259" key="1">
    <source>
        <dbReference type="PROSITE" id="PS50181"/>
    </source>
</evidence>
<protein>
    <recommendedName>
        <fullName evidence="1">F-box domain-containing protein</fullName>
    </recommendedName>
</protein>
<dbReference type="OrthoDB" id="1428549at2759"/>
<dbReference type="SMART" id="SM00256">
    <property type="entry name" value="FBOX"/>
    <property type="match status" value="1"/>
</dbReference>
<dbReference type="InterPro" id="IPR032675">
    <property type="entry name" value="LRR_dom_sf"/>
</dbReference>
<dbReference type="AlphaFoldDB" id="A0A394DB41"/>
<evidence type="ECO:0000313" key="2">
    <source>
        <dbReference type="EMBL" id="OIW20465.1"/>
    </source>
</evidence>
<dbReference type="EMBL" id="MLAU01009612">
    <property type="protein sequence ID" value="OIW20465.1"/>
    <property type="molecule type" value="Genomic_DNA"/>
</dbReference>
<dbReference type="KEGG" id="lang:109338359"/>
<dbReference type="Proteomes" id="UP000188354">
    <property type="component" value="Unassembled WGS sequence"/>
</dbReference>
<dbReference type="Gene3D" id="1.20.1280.50">
    <property type="match status" value="1"/>
</dbReference>
<proteinExistence type="predicted"/>
<dbReference type="InterPro" id="IPR001810">
    <property type="entry name" value="F-box_dom"/>
</dbReference>
<gene>
    <name evidence="2" type="ORF">TanjilG_11866</name>
</gene>
<dbReference type="Gene3D" id="3.80.10.10">
    <property type="entry name" value="Ribonuclease Inhibitor"/>
    <property type="match status" value="1"/>
</dbReference>
<dbReference type="PANTHER" id="PTHR38926:SF80">
    <property type="entry name" value="F-BOX DOMAIN, LEUCINE-RICH REPEAT DOMAIN SUPERFAMILY"/>
    <property type="match status" value="1"/>
</dbReference>
<dbReference type="FunFam" id="1.20.1280.50:FF:000022">
    <property type="entry name" value="F-box protein FBW2"/>
    <property type="match status" value="1"/>
</dbReference>
<sequence length="261" mass="29856">MEVTSHLLRLDELPYDILGMIFMNLSLQERLTVIPCVCKSWDEIINGPYCWQEIDIGDWSRCCDPNKLDRMLEMLITRSSGSLKKLRVFEIQTERTFTFVVENASSLKILRLIRCNVTDVIVEQISPRLCMISFLDMSYCTKIGAYALEIIGKNCKILEGLKRSMHPIDSVGKPVQNDESYAIASTMPNLKHLGMTYNLMDTHGVLQIFSNCLKLEILDVRGCWGVKLDKVMVKQSFPKLKILGPSPEVSLIYQSIWPGKW</sequence>
<organism evidence="2 3">
    <name type="scientific">Lupinus angustifolius</name>
    <name type="common">Narrow-leaved blue lupine</name>
    <dbReference type="NCBI Taxonomy" id="3871"/>
    <lineage>
        <taxon>Eukaryota</taxon>
        <taxon>Viridiplantae</taxon>
        <taxon>Streptophyta</taxon>
        <taxon>Embryophyta</taxon>
        <taxon>Tracheophyta</taxon>
        <taxon>Spermatophyta</taxon>
        <taxon>Magnoliopsida</taxon>
        <taxon>eudicotyledons</taxon>
        <taxon>Gunneridae</taxon>
        <taxon>Pentapetalae</taxon>
        <taxon>rosids</taxon>
        <taxon>fabids</taxon>
        <taxon>Fabales</taxon>
        <taxon>Fabaceae</taxon>
        <taxon>Papilionoideae</taxon>
        <taxon>50 kb inversion clade</taxon>
        <taxon>genistoids sensu lato</taxon>
        <taxon>core genistoids</taxon>
        <taxon>Genisteae</taxon>
        <taxon>Lupinus</taxon>
    </lineage>
</organism>
<dbReference type="Pfam" id="PF12937">
    <property type="entry name" value="F-box-like"/>
    <property type="match status" value="1"/>
</dbReference>
<name>A0A394DB41_LUPAN</name>
<accession>A0A394DB41</accession>
<evidence type="ECO:0000313" key="3">
    <source>
        <dbReference type="Proteomes" id="UP000188354"/>
    </source>
</evidence>
<dbReference type="PANTHER" id="PTHR38926">
    <property type="entry name" value="F-BOX DOMAIN CONTAINING PROTEIN, EXPRESSED"/>
    <property type="match status" value="1"/>
</dbReference>
<dbReference type="Gramene" id="OIW20465">
    <property type="protein sequence ID" value="OIW20465"/>
    <property type="gene ID" value="TanjilG_11866"/>
</dbReference>
<dbReference type="SUPFAM" id="SSF52047">
    <property type="entry name" value="RNI-like"/>
    <property type="match status" value="1"/>
</dbReference>
<feature type="domain" description="F-box" evidence="1">
    <location>
        <begin position="7"/>
        <end position="54"/>
    </location>
</feature>
<comment type="caution">
    <text evidence="2">The sequence shown here is derived from an EMBL/GenBank/DDBJ whole genome shotgun (WGS) entry which is preliminary data.</text>
</comment>
<reference evidence="2 3" key="1">
    <citation type="journal article" date="2017" name="Plant Biotechnol. J.">
        <title>A comprehensive draft genome sequence for lupin (Lupinus angustifolius), an emerging health food: insights into plant-microbe interactions and legume evolution.</title>
        <authorList>
            <person name="Hane J.K."/>
            <person name="Ming Y."/>
            <person name="Kamphuis L.G."/>
            <person name="Nelson M.N."/>
            <person name="Garg G."/>
            <person name="Atkins C.A."/>
            <person name="Bayer P.E."/>
            <person name="Bravo A."/>
            <person name="Bringans S."/>
            <person name="Cannon S."/>
            <person name="Edwards D."/>
            <person name="Foley R."/>
            <person name="Gao L.L."/>
            <person name="Harrison M.J."/>
            <person name="Huang W."/>
            <person name="Hurgobin B."/>
            <person name="Li S."/>
            <person name="Liu C.W."/>
            <person name="McGrath A."/>
            <person name="Morahan G."/>
            <person name="Murray J."/>
            <person name="Weller J."/>
            <person name="Jian J."/>
            <person name="Singh K.B."/>
        </authorList>
    </citation>
    <scope>NUCLEOTIDE SEQUENCE [LARGE SCALE GENOMIC DNA]</scope>
    <source>
        <strain evidence="3">cv. Tanjil</strain>
        <tissue evidence="2">Whole plant</tissue>
    </source>
</reference>
<dbReference type="PROSITE" id="PS50181">
    <property type="entry name" value="FBOX"/>
    <property type="match status" value="1"/>
</dbReference>
<keyword evidence="3" id="KW-1185">Reference proteome</keyword>